<evidence type="ECO:0000313" key="3">
    <source>
        <dbReference type="Proteomes" id="UP000228945"/>
    </source>
</evidence>
<evidence type="ECO:0000313" key="2">
    <source>
        <dbReference type="EMBL" id="ATQ44909.1"/>
    </source>
</evidence>
<evidence type="ECO:0000259" key="1">
    <source>
        <dbReference type="SMART" id="SM00953"/>
    </source>
</evidence>
<dbReference type="Pfam" id="PF08808">
    <property type="entry name" value="RES"/>
    <property type="match status" value="1"/>
</dbReference>
<name>A0A2D2B3R8_9CAUL</name>
<sequence>MLEGLPVVREAFARTVRLVSTARLRASVLNALVDEDDLEALSEIEAATSTRLVAQDRGFESLHANEFVFNVPHAKFVNACFAYAKPRELNRFNGPGRGAWYAALAVETCLAEVVHHMTEMLARTGEFRAVVEYAEMHASLAGEYVDLRQLPDHPCLHPDAVLAYPRGNALAEAARAVGLNGIIYPSVRHSGGTCFAALWPHAVQSVAPGSVYRIEWKGGPEPHVATVSGDLP</sequence>
<dbReference type="KEGG" id="cmb:CSW64_06815"/>
<organism evidence="2 3">
    <name type="scientific">Caulobacter mirabilis</name>
    <dbReference type="NCBI Taxonomy" id="69666"/>
    <lineage>
        <taxon>Bacteria</taxon>
        <taxon>Pseudomonadati</taxon>
        <taxon>Pseudomonadota</taxon>
        <taxon>Alphaproteobacteria</taxon>
        <taxon>Caulobacterales</taxon>
        <taxon>Caulobacteraceae</taxon>
        <taxon>Caulobacter</taxon>
    </lineage>
</organism>
<keyword evidence="3" id="KW-1185">Reference proteome</keyword>
<proteinExistence type="predicted"/>
<accession>A0A2D2B3R8</accession>
<protein>
    <recommendedName>
        <fullName evidence="1">RES domain-containing protein</fullName>
    </recommendedName>
</protein>
<dbReference type="InterPro" id="IPR014914">
    <property type="entry name" value="RES_dom"/>
</dbReference>
<feature type="domain" description="RES" evidence="1">
    <location>
        <begin position="80"/>
        <end position="209"/>
    </location>
</feature>
<reference evidence="2 3" key="1">
    <citation type="submission" date="2017-10" db="EMBL/GenBank/DDBJ databases">
        <title>Genome sequence of Caulobacter mirabilis FWC38.</title>
        <authorList>
            <person name="Fiebig A."/>
            <person name="Crosson S."/>
        </authorList>
    </citation>
    <scope>NUCLEOTIDE SEQUENCE [LARGE SCALE GENOMIC DNA]</scope>
    <source>
        <strain evidence="2 3">FWC 38</strain>
    </source>
</reference>
<dbReference type="Proteomes" id="UP000228945">
    <property type="component" value="Chromosome"/>
</dbReference>
<dbReference type="AlphaFoldDB" id="A0A2D2B3R8"/>
<dbReference type="SMART" id="SM00953">
    <property type="entry name" value="RES"/>
    <property type="match status" value="1"/>
</dbReference>
<dbReference type="OrthoDB" id="9795903at2"/>
<gene>
    <name evidence="2" type="ORF">CSW64_06815</name>
</gene>
<dbReference type="EMBL" id="CP024201">
    <property type="protein sequence ID" value="ATQ44909.1"/>
    <property type="molecule type" value="Genomic_DNA"/>
</dbReference>